<keyword evidence="14" id="KW-1185">Reference proteome</keyword>
<dbReference type="NCBIfam" id="TIGR01855">
    <property type="entry name" value="IMP_synth_hisH"/>
    <property type="match status" value="1"/>
</dbReference>
<comment type="catalytic activity">
    <reaction evidence="9 10">
        <text>L-glutamine + H2O = L-glutamate + NH4(+)</text>
        <dbReference type="Rhea" id="RHEA:15889"/>
        <dbReference type="ChEBI" id="CHEBI:15377"/>
        <dbReference type="ChEBI" id="CHEBI:28938"/>
        <dbReference type="ChEBI" id="CHEBI:29985"/>
        <dbReference type="ChEBI" id="CHEBI:58359"/>
        <dbReference type="EC" id="3.5.1.2"/>
    </reaction>
</comment>
<dbReference type="SUPFAM" id="SSF52317">
    <property type="entry name" value="Class I glutamine amidotransferase-like"/>
    <property type="match status" value="1"/>
</dbReference>
<reference evidence="13 14" key="1">
    <citation type="submission" date="2019-03" db="EMBL/GenBank/DDBJ databases">
        <title>Genomic Encyclopedia of Type Strains, Phase IV (KMG-IV): sequencing the most valuable type-strain genomes for metagenomic binning, comparative biology and taxonomic classification.</title>
        <authorList>
            <person name="Goeker M."/>
        </authorList>
    </citation>
    <scope>NUCLEOTIDE SEQUENCE [LARGE SCALE GENOMIC DNA]</scope>
    <source>
        <strain evidence="13 14">DSM 24984</strain>
    </source>
</reference>
<dbReference type="PROSITE" id="PS51273">
    <property type="entry name" value="GATASE_TYPE_1"/>
    <property type="match status" value="1"/>
</dbReference>
<organism evidence="13 14">
    <name type="scientific">Seleniivibrio woodruffii</name>
    <dbReference type="NCBI Taxonomy" id="1078050"/>
    <lineage>
        <taxon>Bacteria</taxon>
        <taxon>Pseudomonadati</taxon>
        <taxon>Deferribacterota</taxon>
        <taxon>Deferribacteres</taxon>
        <taxon>Deferribacterales</taxon>
        <taxon>Geovibrionaceae</taxon>
        <taxon>Seleniivibrio</taxon>
    </lineage>
</organism>
<comment type="subcellular location">
    <subcellularLocation>
        <location evidence="10">Cytoplasm</location>
    </subcellularLocation>
</comment>
<keyword evidence="7 10" id="KW-0456">Lyase</keyword>
<evidence type="ECO:0000256" key="10">
    <source>
        <dbReference type="HAMAP-Rule" id="MF_00278"/>
    </source>
</evidence>
<keyword evidence="3 10" id="KW-0028">Amino-acid biosynthesis</keyword>
<evidence type="ECO:0000259" key="12">
    <source>
        <dbReference type="Pfam" id="PF00117"/>
    </source>
</evidence>
<evidence type="ECO:0000256" key="1">
    <source>
        <dbReference type="ARBA" id="ARBA00005091"/>
    </source>
</evidence>
<dbReference type="PIRSF" id="PIRSF000495">
    <property type="entry name" value="Amidotransf_hisH"/>
    <property type="match status" value="1"/>
</dbReference>
<evidence type="ECO:0000256" key="5">
    <source>
        <dbReference type="ARBA" id="ARBA00022962"/>
    </source>
</evidence>
<keyword evidence="6 10" id="KW-0368">Histidine biosynthesis</keyword>
<dbReference type="Gene3D" id="3.40.50.880">
    <property type="match status" value="1"/>
</dbReference>
<gene>
    <name evidence="10" type="primary">hisH</name>
    <name evidence="13" type="ORF">C8D98_0188</name>
</gene>
<name>A0A4R1KB27_9BACT</name>
<accession>A0A4R1KB27</accession>
<comment type="catalytic activity">
    <reaction evidence="8 10">
        <text>5-[(5-phospho-1-deoxy-D-ribulos-1-ylimino)methylamino]-1-(5-phospho-beta-D-ribosyl)imidazole-4-carboxamide + L-glutamine = D-erythro-1-(imidazol-4-yl)glycerol 3-phosphate + 5-amino-1-(5-phospho-beta-D-ribosyl)imidazole-4-carboxamide + L-glutamate + H(+)</text>
        <dbReference type="Rhea" id="RHEA:24793"/>
        <dbReference type="ChEBI" id="CHEBI:15378"/>
        <dbReference type="ChEBI" id="CHEBI:29985"/>
        <dbReference type="ChEBI" id="CHEBI:58278"/>
        <dbReference type="ChEBI" id="CHEBI:58359"/>
        <dbReference type="ChEBI" id="CHEBI:58475"/>
        <dbReference type="ChEBI" id="CHEBI:58525"/>
        <dbReference type="EC" id="4.3.2.10"/>
    </reaction>
</comment>
<dbReference type="InterPro" id="IPR017926">
    <property type="entry name" value="GATASE"/>
</dbReference>
<dbReference type="EC" id="4.3.2.10" evidence="10"/>
<evidence type="ECO:0000256" key="8">
    <source>
        <dbReference type="ARBA" id="ARBA00047838"/>
    </source>
</evidence>
<comment type="subunit">
    <text evidence="2 10">Heterodimer of HisH and HisF.</text>
</comment>
<dbReference type="UniPathway" id="UPA00031">
    <property type="reaction ID" value="UER00010"/>
</dbReference>
<dbReference type="AlphaFoldDB" id="A0A4R1KB27"/>
<dbReference type="OrthoDB" id="9807137at2"/>
<feature type="active site" evidence="10 11">
    <location>
        <position position="188"/>
    </location>
</feature>
<dbReference type="Proteomes" id="UP000294614">
    <property type="component" value="Unassembled WGS sequence"/>
</dbReference>
<evidence type="ECO:0000256" key="4">
    <source>
        <dbReference type="ARBA" id="ARBA00022801"/>
    </source>
</evidence>
<dbReference type="GO" id="GO:0016829">
    <property type="term" value="F:lyase activity"/>
    <property type="evidence" value="ECO:0007669"/>
    <property type="project" value="UniProtKB-KW"/>
</dbReference>
<dbReference type="HAMAP" id="MF_00278">
    <property type="entry name" value="HisH"/>
    <property type="match status" value="1"/>
</dbReference>
<dbReference type="CDD" id="cd01748">
    <property type="entry name" value="GATase1_IGP_Synthase"/>
    <property type="match status" value="1"/>
</dbReference>
<protein>
    <recommendedName>
        <fullName evidence="10">Imidazole glycerol phosphate synthase subunit HisH</fullName>
        <ecNumber evidence="10">4.3.2.10</ecNumber>
    </recommendedName>
    <alternativeName>
        <fullName evidence="10">IGP synthase glutaminase subunit</fullName>
        <ecNumber evidence="10">3.5.1.2</ecNumber>
    </alternativeName>
    <alternativeName>
        <fullName evidence="10">IGP synthase subunit HisH</fullName>
    </alternativeName>
    <alternativeName>
        <fullName evidence="10">ImGP synthase subunit HisH</fullName>
        <shortName evidence="10">IGPS subunit HisH</shortName>
    </alternativeName>
</protein>
<evidence type="ECO:0000256" key="3">
    <source>
        <dbReference type="ARBA" id="ARBA00022605"/>
    </source>
</evidence>
<dbReference type="InterPro" id="IPR010139">
    <property type="entry name" value="Imidazole-glycPsynth_HisH"/>
</dbReference>
<comment type="pathway">
    <text evidence="1 10">Amino-acid biosynthesis; L-histidine biosynthesis; L-histidine from 5-phospho-alpha-D-ribose 1-diphosphate: step 5/9.</text>
</comment>
<keyword evidence="4 10" id="KW-0378">Hydrolase</keyword>
<feature type="active site" description="Nucleophile" evidence="10 11">
    <location>
        <position position="79"/>
    </location>
</feature>
<keyword evidence="13" id="KW-0808">Transferase</keyword>
<dbReference type="PANTHER" id="PTHR42701:SF1">
    <property type="entry name" value="IMIDAZOLE GLYCEROL PHOSPHATE SYNTHASE SUBUNIT HISH"/>
    <property type="match status" value="1"/>
</dbReference>
<evidence type="ECO:0000313" key="14">
    <source>
        <dbReference type="Proteomes" id="UP000294614"/>
    </source>
</evidence>
<evidence type="ECO:0000256" key="2">
    <source>
        <dbReference type="ARBA" id="ARBA00011152"/>
    </source>
</evidence>
<feature type="domain" description="Glutamine amidotransferase" evidence="12">
    <location>
        <begin position="4"/>
        <end position="201"/>
    </location>
</feature>
<dbReference type="RefSeq" id="WP_132871178.1">
    <property type="nucleotide sequence ID" value="NZ_JAJUHT010000003.1"/>
</dbReference>
<dbReference type="EMBL" id="SMGG01000003">
    <property type="protein sequence ID" value="TCK61686.1"/>
    <property type="molecule type" value="Genomic_DNA"/>
</dbReference>
<sequence>MIAVIDYGMGNLRSVEKALQSLGFDAQITSDPEKVVKADRAVLPGVGAFADCRTGLVDSGLREAAAQFIKTGKPFLGICVGMQLLFEKSLEFGEHEGLGYFKGTVRKFPDEIIARGMKIPQMGWNRINKKMTHPLLDGIETGDYFYFVHSYCVKAEEAGVEALSCEYGIDFSAMVIRDNMAATQFHPEKSQKLGLHLLKNFGEWKC</sequence>
<feature type="active site" evidence="10 11">
    <location>
        <position position="186"/>
    </location>
</feature>
<keyword evidence="5 10" id="KW-0315">Glutamine amidotransferase</keyword>
<proteinExistence type="inferred from homology"/>
<evidence type="ECO:0000256" key="11">
    <source>
        <dbReference type="PIRSR" id="PIRSR000495-1"/>
    </source>
</evidence>
<dbReference type="GO" id="GO:0005737">
    <property type="term" value="C:cytoplasm"/>
    <property type="evidence" value="ECO:0007669"/>
    <property type="project" value="UniProtKB-SubCell"/>
</dbReference>
<evidence type="ECO:0000256" key="7">
    <source>
        <dbReference type="ARBA" id="ARBA00023239"/>
    </source>
</evidence>
<evidence type="ECO:0000256" key="6">
    <source>
        <dbReference type="ARBA" id="ARBA00023102"/>
    </source>
</evidence>
<dbReference type="EC" id="3.5.1.2" evidence="10"/>
<dbReference type="Pfam" id="PF00117">
    <property type="entry name" value="GATase"/>
    <property type="match status" value="1"/>
</dbReference>
<keyword evidence="10" id="KW-0963">Cytoplasm</keyword>
<dbReference type="PANTHER" id="PTHR42701">
    <property type="entry name" value="IMIDAZOLE GLYCEROL PHOSPHATE SYNTHASE SUBUNIT HISH"/>
    <property type="match status" value="1"/>
</dbReference>
<comment type="caution">
    <text evidence="13">The sequence shown here is derived from an EMBL/GenBank/DDBJ whole genome shotgun (WGS) entry which is preliminary data.</text>
</comment>
<dbReference type="GO" id="GO:0000107">
    <property type="term" value="F:imidazoleglycerol-phosphate synthase activity"/>
    <property type="evidence" value="ECO:0007669"/>
    <property type="project" value="UniProtKB-UniRule"/>
</dbReference>
<evidence type="ECO:0000313" key="13">
    <source>
        <dbReference type="EMBL" id="TCK61686.1"/>
    </source>
</evidence>
<dbReference type="GO" id="GO:0000105">
    <property type="term" value="P:L-histidine biosynthetic process"/>
    <property type="evidence" value="ECO:0007669"/>
    <property type="project" value="UniProtKB-UniRule"/>
</dbReference>
<comment type="function">
    <text evidence="10">IGPS catalyzes the conversion of PRFAR and glutamine to IGP, AICAR and glutamate. The HisH subunit catalyzes the hydrolysis of glutamine to glutamate and ammonia as part of the synthesis of IGP and AICAR. The resulting ammonia molecule is channeled to the active site of HisF.</text>
</comment>
<evidence type="ECO:0000256" key="9">
    <source>
        <dbReference type="ARBA" id="ARBA00049534"/>
    </source>
</evidence>
<dbReference type="GO" id="GO:0004359">
    <property type="term" value="F:glutaminase activity"/>
    <property type="evidence" value="ECO:0007669"/>
    <property type="project" value="UniProtKB-EC"/>
</dbReference>
<dbReference type="InterPro" id="IPR029062">
    <property type="entry name" value="Class_I_gatase-like"/>
</dbReference>